<dbReference type="InterPro" id="IPR041916">
    <property type="entry name" value="Anti_sigma_zinc_sf"/>
</dbReference>
<keyword evidence="7" id="KW-1185">Reference proteome</keyword>
<reference evidence="7" key="1">
    <citation type="journal article" date="2019" name="Int. J. Syst. Evol. Microbiol.">
        <title>The Global Catalogue of Microorganisms (GCM) 10K type strain sequencing project: providing services to taxonomists for standard genome sequencing and annotation.</title>
        <authorList>
            <consortium name="The Broad Institute Genomics Platform"/>
            <consortium name="The Broad Institute Genome Sequencing Center for Infectious Disease"/>
            <person name="Wu L."/>
            <person name="Ma J."/>
        </authorList>
    </citation>
    <scope>NUCLEOTIDE SEQUENCE [LARGE SCALE GENOMIC DNA]</scope>
    <source>
        <strain evidence="7">JCM 17021</strain>
    </source>
</reference>
<evidence type="ECO:0000256" key="4">
    <source>
        <dbReference type="SAM" id="Phobius"/>
    </source>
</evidence>
<gene>
    <name evidence="6" type="primary">rslA</name>
    <name evidence="6" type="ORF">GCM10022381_10190</name>
</gene>
<evidence type="ECO:0000256" key="3">
    <source>
        <dbReference type="SAM" id="MobiDB-lite"/>
    </source>
</evidence>
<feature type="compositionally biased region" description="Low complexity" evidence="3">
    <location>
        <begin position="72"/>
        <end position="81"/>
    </location>
</feature>
<dbReference type="RefSeq" id="WP_345062926.1">
    <property type="nucleotide sequence ID" value="NZ_BAABCN010000002.1"/>
</dbReference>
<feature type="domain" description="Putative zinc-finger" evidence="5">
    <location>
        <begin position="14"/>
        <end position="39"/>
    </location>
</feature>
<keyword evidence="4" id="KW-0812">Transmembrane</keyword>
<feature type="region of interest" description="Disordered" evidence="3">
    <location>
        <begin position="72"/>
        <end position="97"/>
    </location>
</feature>
<evidence type="ECO:0000256" key="2">
    <source>
        <dbReference type="ARBA" id="ARBA00023163"/>
    </source>
</evidence>
<dbReference type="EMBL" id="BAABCN010000002">
    <property type="protein sequence ID" value="GAA3868813.1"/>
    <property type="molecule type" value="Genomic_DNA"/>
</dbReference>
<keyword evidence="1" id="KW-0805">Transcription regulation</keyword>
<evidence type="ECO:0000256" key="1">
    <source>
        <dbReference type="ARBA" id="ARBA00023015"/>
    </source>
</evidence>
<dbReference type="Gene3D" id="1.10.10.1320">
    <property type="entry name" value="Anti-sigma factor, zinc-finger domain"/>
    <property type="match status" value="1"/>
</dbReference>
<sequence length="258" mass="26589">MTRESDEFADWDAAYLLGALAPDERWAYEQHLADCATCARSLAELAGVPPLLALVPADQVLATAVFPTDAALTDAAPTGPDHVAADASPATRGWPRLRDAARAQRRRTRRYVTATVLLAAAAVVAVALVLPGLLAPAEQSAPSAAPPVTLTQVQPSPLSADVRLVSEPWGTRIESTCSYAAPDPTSAPGRNYGSGVQGYAMYVTDRTGASSLVASWVAGPGSTVEPVGTTQVASGDIASVDIRSVATGHVLLSSHLGP</sequence>
<evidence type="ECO:0000313" key="7">
    <source>
        <dbReference type="Proteomes" id="UP001501803"/>
    </source>
</evidence>
<accession>A0ABP7K8Q2</accession>
<keyword evidence="4" id="KW-1133">Transmembrane helix</keyword>
<dbReference type="Proteomes" id="UP001501803">
    <property type="component" value="Unassembled WGS sequence"/>
</dbReference>
<name>A0ABP7K8Q2_9MICO</name>
<evidence type="ECO:0000313" key="6">
    <source>
        <dbReference type="EMBL" id="GAA3868813.1"/>
    </source>
</evidence>
<feature type="transmembrane region" description="Helical" evidence="4">
    <location>
        <begin position="111"/>
        <end position="134"/>
    </location>
</feature>
<protein>
    <submittedName>
        <fullName evidence="6">Anti-sigma-L factor RslA</fullName>
    </submittedName>
</protein>
<keyword evidence="4" id="KW-0472">Membrane</keyword>
<organism evidence="6 7">
    <name type="scientific">Leifsonia kafniensis</name>
    <dbReference type="NCBI Taxonomy" id="475957"/>
    <lineage>
        <taxon>Bacteria</taxon>
        <taxon>Bacillati</taxon>
        <taxon>Actinomycetota</taxon>
        <taxon>Actinomycetes</taxon>
        <taxon>Micrococcales</taxon>
        <taxon>Microbacteriaceae</taxon>
        <taxon>Leifsonia</taxon>
    </lineage>
</organism>
<keyword evidence="2" id="KW-0804">Transcription</keyword>
<evidence type="ECO:0000259" key="5">
    <source>
        <dbReference type="Pfam" id="PF13490"/>
    </source>
</evidence>
<dbReference type="Pfam" id="PF13490">
    <property type="entry name" value="zf-HC2"/>
    <property type="match status" value="1"/>
</dbReference>
<proteinExistence type="predicted"/>
<comment type="caution">
    <text evidence="6">The sequence shown here is derived from an EMBL/GenBank/DDBJ whole genome shotgun (WGS) entry which is preliminary data.</text>
</comment>
<dbReference type="InterPro" id="IPR027383">
    <property type="entry name" value="Znf_put"/>
</dbReference>